<keyword evidence="18" id="KW-1185">Reference proteome</keyword>
<dbReference type="InterPro" id="IPR016156">
    <property type="entry name" value="FAD/NAD-linked_Rdtase_dimer_sf"/>
</dbReference>
<keyword evidence="6 14" id="KW-0560">Oxidoreductase</keyword>
<keyword evidence="8" id="KW-1015">Disulfide bond</keyword>
<dbReference type="GO" id="GO:0050660">
    <property type="term" value="F:flavin adenine dinucleotide binding"/>
    <property type="evidence" value="ECO:0007669"/>
    <property type="project" value="InterPro"/>
</dbReference>
<feature type="domain" description="FAD/NAD(P)-binding" evidence="16">
    <location>
        <begin position="6"/>
        <end position="331"/>
    </location>
</feature>
<evidence type="ECO:0000256" key="9">
    <source>
        <dbReference type="ARBA" id="ARBA00023284"/>
    </source>
</evidence>
<dbReference type="PROSITE" id="PS00076">
    <property type="entry name" value="PYRIDINE_REDOX_1"/>
    <property type="match status" value="1"/>
</dbReference>
<evidence type="ECO:0000256" key="5">
    <source>
        <dbReference type="ARBA" id="ARBA00022827"/>
    </source>
</evidence>
<reference evidence="17" key="1">
    <citation type="submission" date="2020-10" db="EMBL/GenBank/DDBJ databases">
        <title>Genome sequence of the unusual species of purple photosynthetic bacteria, Phaeovibrio sulfidiphilus DSM 23193, type strain.</title>
        <authorList>
            <person name="Kyndt J.A."/>
            <person name="Meyer T.E."/>
        </authorList>
    </citation>
    <scope>NUCLEOTIDE SEQUENCE</scope>
    <source>
        <strain evidence="17">DSM 23193</strain>
    </source>
</reference>
<dbReference type="FunFam" id="3.50.50.60:FF:000001">
    <property type="entry name" value="Dihydrolipoyl dehydrogenase, mitochondrial"/>
    <property type="match status" value="1"/>
</dbReference>
<dbReference type="GO" id="GO:0005737">
    <property type="term" value="C:cytoplasm"/>
    <property type="evidence" value="ECO:0007669"/>
    <property type="project" value="UniProtKB-ARBA"/>
</dbReference>
<dbReference type="InterPro" id="IPR006258">
    <property type="entry name" value="Lipoamide_DH"/>
</dbReference>
<dbReference type="PRINTS" id="PR00411">
    <property type="entry name" value="PNDRDTASEI"/>
</dbReference>
<organism evidence="17 18">
    <name type="scientific">Phaeovibrio sulfidiphilus</name>
    <dbReference type="NCBI Taxonomy" id="1220600"/>
    <lineage>
        <taxon>Bacteria</taxon>
        <taxon>Pseudomonadati</taxon>
        <taxon>Pseudomonadota</taxon>
        <taxon>Alphaproteobacteria</taxon>
        <taxon>Rhodospirillales</taxon>
        <taxon>Rhodospirillaceae</taxon>
        <taxon>Phaeovibrio</taxon>
    </lineage>
</organism>
<protein>
    <recommendedName>
        <fullName evidence="3 14">Dihydrolipoyl dehydrogenase</fullName>
        <ecNumber evidence="2 14">1.8.1.4</ecNumber>
    </recommendedName>
</protein>
<comment type="catalytic activity">
    <reaction evidence="10 14">
        <text>N(6)-[(R)-dihydrolipoyl]-L-lysyl-[protein] + NAD(+) = N(6)-[(R)-lipoyl]-L-lysyl-[protein] + NADH + H(+)</text>
        <dbReference type="Rhea" id="RHEA:15045"/>
        <dbReference type="Rhea" id="RHEA-COMP:10474"/>
        <dbReference type="Rhea" id="RHEA-COMP:10475"/>
        <dbReference type="ChEBI" id="CHEBI:15378"/>
        <dbReference type="ChEBI" id="CHEBI:57540"/>
        <dbReference type="ChEBI" id="CHEBI:57945"/>
        <dbReference type="ChEBI" id="CHEBI:83099"/>
        <dbReference type="ChEBI" id="CHEBI:83100"/>
        <dbReference type="EC" id="1.8.1.4"/>
    </reaction>
</comment>
<dbReference type="InterPro" id="IPR036188">
    <property type="entry name" value="FAD/NAD-bd_sf"/>
</dbReference>
<evidence type="ECO:0000256" key="11">
    <source>
        <dbReference type="PIRSR" id="PIRSR000350-2"/>
    </source>
</evidence>
<feature type="disulfide bond" description="Redox-active" evidence="13">
    <location>
        <begin position="44"/>
        <end position="49"/>
    </location>
</feature>
<comment type="cofactor">
    <cofactor evidence="12 14">
        <name>FAD</name>
        <dbReference type="ChEBI" id="CHEBI:57692"/>
    </cofactor>
    <text evidence="12 14">Binds 1 FAD per subunit.</text>
</comment>
<evidence type="ECO:0000256" key="12">
    <source>
        <dbReference type="PIRSR" id="PIRSR000350-3"/>
    </source>
</evidence>
<comment type="caution">
    <text evidence="17">The sequence shown here is derived from an EMBL/GenBank/DDBJ whole genome shotgun (WGS) entry which is preliminary data.</text>
</comment>
<dbReference type="GO" id="GO:0004148">
    <property type="term" value="F:dihydrolipoyl dehydrogenase (NADH) activity"/>
    <property type="evidence" value="ECO:0007669"/>
    <property type="project" value="UniProtKB-EC"/>
</dbReference>
<proteinExistence type="inferred from homology"/>
<dbReference type="InterPro" id="IPR001100">
    <property type="entry name" value="Pyr_nuc-diS_OxRdtase"/>
</dbReference>
<keyword evidence="5 12" id="KW-0274">FAD</keyword>
<feature type="binding site" evidence="12">
    <location>
        <begin position="183"/>
        <end position="190"/>
    </location>
    <ligand>
        <name>NAD(+)</name>
        <dbReference type="ChEBI" id="CHEBI:57540"/>
    </ligand>
</feature>
<comment type="miscellaneous">
    <text evidence="14">The active site is a redox-active disulfide bond.</text>
</comment>
<dbReference type="PANTHER" id="PTHR22912">
    <property type="entry name" value="DISULFIDE OXIDOREDUCTASE"/>
    <property type="match status" value="1"/>
</dbReference>
<evidence type="ECO:0000313" key="18">
    <source>
        <dbReference type="Proteomes" id="UP000631034"/>
    </source>
</evidence>
<evidence type="ECO:0000256" key="6">
    <source>
        <dbReference type="ARBA" id="ARBA00023002"/>
    </source>
</evidence>
<dbReference type="FunFam" id="3.30.390.30:FF:000001">
    <property type="entry name" value="Dihydrolipoyl dehydrogenase"/>
    <property type="match status" value="1"/>
</dbReference>
<dbReference type="InterPro" id="IPR012999">
    <property type="entry name" value="Pyr_OxRdtase_I_AS"/>
</dbReference>
<feature type="binding site" evidence="12">
    <location>
        <position position="275"/>
    </location>
    <ligand>
        <name>NAD(+)</name>
        <dbReference type="ChEBI" id="CHEBI:57540"/>
    </ligand>
</feature>
<feature type="binding site" evidence="12">
    <location>
        <position position="53"/>
    </location>
    <ligand>
        <name>FAD</name>
        <dbReference type="ChEBI" id="CHEBI:57692"/>
    </ligand>
</feature>
<evidence type="ECO:0000256" key="2">
    <source>
        <dbReference type="ARBA" id="ARBA00012608"/>
    </source>
</evidence>
<name>A0A8J7CWN8_9PROT</name>
<dbReference type="NCBIfam" id="TIGR01350">
    <property type="entry name" value="lipoamide_DH"/>
    <property type="match status" value="1"/>
</dbReference>
<evidence type="ECO:0000256" key="1">
    <source>
        <dbReference type="ARBA" id="ARBA00007532"/>
    </source>
</evidence>
<dbReference type="SUPFAM" id="SSF51905">
    <property type="entry name" value="FAD/NAD(P)-binding domain"/>
    <property type="match status" value="1"/>
</dbReference>
<gene>
    <name evidence="17" type="primary">lpdA</name>
    <name evidence="17" type="ORF">IHV25_08705</name>
</gene>
<dbReference type="GO" id="GO:0006103">
    <property type="term" value="P:2-oxoglutarate metabolic process"/>
    <property type="evidence" value="ECO:0007669"/>
    <property type="project" value="TreeGrafter"/>
</dbReference>
<dbReference type="RefSeq" id="WP_192534726.1">
    <property type="nucleotide sequence ID" value="NZ_JACZHT010000006.1"/>
</dbReference>
<evidence type="ECO:0000256" key="7">
    <source>
        <dbReference type="ARBA" id="ARBA00023027"/>
    </source>
</evidence>
<dbReference type="PANTHER" id="PTHR22912:SF151">
    <property type="entry name" value="DIHYDROLIPOYL DEHYDROGENASE, MITOCHONDRIAL"/>
    <property type="match status" value="1"/>
</dbReference>
<keyword evidence="7 12" id="KW-0520">NAD</keyword>
<dbReference type="Proteomes" id="UP000631034">
    <property type="component" value="Unassembled WGS sequence"/>
</dbReference>
<feature type="domain" description="Pyridine nucleotide-disulphide oxidoreductase dimerisation" evidence="15">
    <location>
        <begin position="350"/>
        <end position="459"/>
    </location>
</feature>
<feature type="binding site" evidence="12">
    <location>
        <begin position="322"/>
        <end position="325"/>
    </location>
    <ligand>
        <name>FAD</name>
        <dbReference type="ChEBI" id="CHEBI:57692"/>
    </ligand>
</feature>
<dbReference type="InterPro" id="IPR023753">
    <property type="entry name" value="FAD/NAD-binding_dom"/>
</dbReference>
<evidence type="ECO:0000256" key="4">
    <source>
        <dbReference type="ARBA" id="ARBA00022630"/>
    </source>
</evidence>
<accession>A0A8J7CWN8</accession>
<evidence type="ECO:0000259" key="16">
    <source>
        <dbReference type="Pfam" id="PF07992"/>
    </source>
</evidence>
<dbReference type="Pfam" id="PF02852">
    <property type="entry name" value="Pyr_redox_dim"/>
    <property type="match status" value="1"/>
</dbReference>
<feature type="binding site" evidence="12">
    <location>
        <begin position="146"/>
        <end position="148"/>
    </location>
    <ligand>
        <name>FAD</name>
        <dbReference type="ChEBI" id="CHEBI:57692"/>
    </ligand>
</feature>
<dbReference type="Gene3D" id="3.30.390.30">
    <property type="match status" value="1"/>
</dbReference>
<feature type="active site" description="Proton acceptor" evidence="11">
    <location>
        <position position="448"/>
    </location>
</feature>
<dbReference type="EMBL" id="JACZHT010000006">
    <property type="protein sequence ID" value="MBE1237726.1"/>
    <property type="molecule type" value="Genomic_DNA"/>
</dbReference>
<evidence type="ECO:0000259" key="15">
    <source>
        <dbReference type="Pfam" id="PF02852"/>
    </source>
</evidence>
<evidence type="ECO:0000256" key="8">
    <source>
        <dbReference type="ARBA" id="ARBA00023157"/>
    </source>
</evidence>
<dbReference type="InterPro" id="IPR004099">
    <property type="entry name" value="Pyr_nucl-diS_OxRdtase_dimer"/>
</dbReference>
<sequence>MGAPSYDVIVIGGGPGGYVGAIRAAQLGMRVACVEKRDTLGGTCLNVGCIPSKALLQSSHHFDDAKNHFADHGIQTGTLKVDVAKMMARKNEVIASNTKGIDFLFKKNKVDRIHGHARLLGGGKVHVDLAAGGERTLEAPAIVLATGSFSAPLAGLEVDEKTVLSSTGALELDRIPETMIVIGAGVIGLELGSVWSRLGTRVQVIEYLDHVLPPLDGEIRTAMQKSLAAQGIEFHLGRSVVRSERTAKGVRVFATPSAGGEEQAFEAQTVLVAIGRRPVTADLGLEAAGVALNARGFVQVDETLATTAKGVYAIGDVIGGMMLAHKAEEEGVALMERLAGQAGHVDYATIPSVVYTTPEAASVGQTEEQLKADGVDYLVGKFPFAANGRAKANGFTDGFVKVLANRRTGRVLGCHIIGPQAGDLIMEAVTAMVYGGSIQDIAYTCHPHPQLAEAVKEAALAAEKRALHI</sequence>
<dbReference type="AlphaFoldDB" id="A0A8J7CWN8"/>
<keyword evidence="4 14" id="KW-0285">Flavoprotein</keyword>
<evidence type="ECO:0000256" key="3">
    <source>
        <dbReference type="ARBA" id="ARBA00016961"/>
    </source>
</evidence>
<evidence type="ECO:0000256" key="13">
    <source>
        <dbReference type="PIRSR" id="PIRSR000350-4"/>
    </source>
</evidence>
<keyword evidence="12" id="KW-0547">Nucleotide-binding</keyword>
<dbReference type="EC" id="1.8.1.4" evidence="2 14"/>
<keyword evidence="9 14" id="KW-0676">Redox-active center</keyword>
<evidence type="ECO:0000313" key="17">
    <source>
        <dbReference type="EMBL" id="MBE1237726.1"/>
    </source>
</evidence>
<dbReference type="InterPro" id="IPR050151">
    <property type="entry name" value="Class-I_Pyr_Nuc-Dis_Oxidored"/>
</dbReference>
<evidence type="ECO:0000256" key="14">
    <source>
        <dbReference type="RuleBase" id="RU003692"/>
    </source>
</evidence>
<dbReference type="Gene3D" id="3.50.50.60">
    <property type="entry name" value="FAD/NAD(P)-binding domain"/>
    <property type="match status" value="2"/>
</dbReference>
<feature type="binding site" evidence="12">
    <location>
        <position position="206"/>
    </location>
    <ligand>
        <name>NAD(+)</name>
        <dbReference type="ChEBI" id="CHEBI:57540"/>
    </ligand>
</feature>
<dbReference type="SUPFAM" id="SSF55424">
    <property type="entry name" value="FAD/NAD-linked reductases, dimerisation (C-terminal) domain"/>
    <property type="match status" value="1"/>
</dbReference>
<dbReference type="PIRSF" id="PIRSF000350">
    <property type="entry name" value="Mercury_reductase_MerA"/>
    <property type="match status" value="1"/>
</dbReference>
<dbReference type="PRINTS" id="PR00368">
    <property type="entry name" value="FADPNR"/>
</dbReference>
<feature type="binding site" evidence="12">
    <location>
        <position position="316"/>
    </location>
    <ligand>
        <name>FAD</name>
        <dbReference type="ChEBI" id="CHEBI:57692"/>
    </ligand>
</feature>
<dbReference type="Pfam" id="PF07992">
    <property type="entry name" value="Pyr_redox_2"/>
    <property type="match status" value="1"/>
</dbReference>
<evidence type="ECO:0000256" key="10">
    <source>
        <dbReference type="ARBA" id="ARBA00049187"/>
    </source>
</evidence>
<comment type="similarity">
    <text evidence="1 14">Belongs to the class-I pyridine nucleotide-disulfide oxidoreductase family.</text>
</comment>